<evidence type="ECO:0000256" key="1">
    <source>
        <dbReference type="SAM" id="Phobius"/>
    </source>
</evidence>
<proteinExistence type="predicted"/>
<keyword evidence="3" id="KW-1185">Reference proteome</keyword>
<accession>A0A3M9N8Z8</accession>
<evidence type="ECO:0000313" key="2">
    <source>
        <dbReference type="EMBL" id="RNI33438.1"/>
    </source>
</evidence>
<reference evidence="2 3" key="1">
    <citation type="submission" date="2018-11" db="EMBL/GenBank/DDBJ databases">
        <title>Draft genome sequence of Ferruginibacter sp. BO-59.</title>
        <authorList>
            <person name="Im W.T."/>
        </authorList>
    </citation>
    <scope>NUCLEOTIDE SEQUENCE [LARGE SCALE GENOMIC DNA]</scope>
    <source>
        <strain evidence="2 3">BO-59</strain>
    </source>
</reference>
<evidence type="ECO:0000313" key="3">
    <source>
        <dbReference type="Proteomes" id="UP000267223"/>
    </source>
</evidence>
<feature type="transmembrane region" description="Helical" evidence="1">
    <location>
        <begin position="49"/>
        <end position="71"/>
    </location>
</feature>
<organism evidence="2 3">
    <name type="scientific">Hanamia caeni</name>
    <dbReference type="NCBI Taxonomy" id="2294116"/>
    <lineage>
        <taxon>Bacteria</taxon>
        <taxon>Pseudomonadati</taxon>
        <taxon>Bacteroidota</taxon>
        <taxon>Chitinophagia</taxon>
        <taxon>Chitinophagales</taxon>
        <taxon>Chitinophagaceae</taxon>
        <taxon>Hanamia</taxon>
    </lineage>
</organism>
<dbReference type="OrthoDB" id="9938626at2"/>
<name>A0A3M9N8Z8_9BACT</name>
<protein>
    <submittedName>
        <fullName evidence="2">Uncharacterized protein</fullName>
    </submittedName>
</protein>
<dbReference type="AlphaFoldDB" id="A0A3M9N8Z8"/>
<feature type="transmembrane region" description="Helical" evidence="1">
    <location>
        <begin position="91"/>
        <end position="109"/>
    </location>
</feature>
<sequence length="119" mass="13761">MNEDKQLKKLVQNNLMEETSADFTTKLMQRITAASVSEVYTGFLWKDKLFRIIAATFISVGILLLLLNLYLGNITMSFDIKLELSPAFSLQTIQFLFVFWVVMIVNLVVSGKKERHNYY</sequence>
<keyword evidence="1" id="KW-0812">Transmembrane</keyword>
<dbReference type="RefSeq" id="WP_123122362.1">
    <property type="nucleotide sequence ID" value="NZ_RJJR01000020.1"/>
</dbReference>
<keyword evidence="1" id="KW-1133">Transmembrane helix</keyword>
<gene>
    <name evidence="2" type="ORF">EFY79_19120</name>
</gene>
<dbReference type="Proteomes" id="UP000267223">
    <property type="component" value="Unassembled WGS sequence"/>
</dbReference>
<comment type="caution">
    <text evidence="2">The sequence shown here is derived from an EMBL/GenBank/DDBJ whole genome shotgun (WGS) entry which is preliminary data.</text>
</comment>
<keyword evidence="1" id="KW-0472">Membrane</keyword>
<dbReference type="EMBL" id="RJJR01000020">
    <property type="protein sequence ID" value="RNI33438.1"/>
    <property type="molecule type" value="Genomic_DNA"/>
</dbReference>